<evidence type="ECO:0008006" key="3">
    <source>
        <dbReference type="Google" id="ProtNLM"/>
    </source>
</evidence>
<dbReference type="Proteomes" id="UP000002217">
    <property type="component" value="Chromosome"/>
</dbReference>
<dbReference type="STRING" id="485916.Dtox_3725"/>
<proteinExistence type="predicted"/>
<keyword evidence="2" id="KW-1185">Reference proteome</keyword>
<dbReference type="EMBL" id="CP001720">
    <property type="protein sequence ID" value="ACV64433.1"/>
    <property type="molecule type" value="Genomic_DNA"/>
</dbReference>
<reference evidence="1 2" key="1">
    <citation type="journal article" date="2009" name="Stand. Genomic Sci.">
        <title>Complete genome sequence of Desulfotomaculum acetoxidans type strain (5575).</title>
        <authorList>
            <person name="Spring S."/>
            <person name="Lapidus A."/>
            <person name="Schroder M."/>
            <person name="Gleim D."/>
            <person name="Sims D."/>
            <person name="Meincke L."/>
            <person name="Glavina Del Rio T."/>
            <person name="Tice H."/>
            <person name="Copeland A."/>
            <person name="Cheng J.F."/>
            <person name="Lucas S."/>
            <person name="Chen F."/>
            <person name="Nolan M."/>
            <person name="Bruce D."/>
            <person name="Goodwin L."/>
            <person name="Pitluck S."/>
            <person name="Ivanova N."/>
            <person name="Mavromatis K."/>
            <person name="Mikhailova N."/>
            <person name="Pati A."/>
            <person name="Chen A."/>
            <person name="Palaniappan K."/>
            <person name="Land M."/>
            <person name="Hauser L."/>
            <person name="Chang Y.J."/>
            <person name="Jeffries C.D."/>
            <person name="Chain P."/>
            <person name="Saunders E."/>
            <person name="Brettin T."/>
            <person name="Detter J.C."/>
            <person name="Goker M."/>
            <person name="Bristow J."/>
            <person name="Eisen J.A."/>
            <person name="Markowitz V."/>
            <person name="Hugenholtz P."/>
            <person name="Kyrpides N.C."/>
            <person name="Klenk H.P."/>
            <person name="Han C."/>
        </authorList>
    </citation>
    <scope>NUCLEOTIDE SEQUENCE [LARGE SCALE GENOMIC DNA]</scope>
    <source>
        <strain evidence="2">ATCC 49208 / DSM 771 / VKM B-1644</strain>
    </source>
</reference>
<gene>
    <name evidence="1" type="ordered locus">Dtox_3725</name>
</gene>
<sequence>MNTRQKGYYRDKAILEAIESRKALDTDQITALLFKDLAAGRRKAQERLFKLYKSGRVKRCRVALTEPYCYFTGKKNGRLEHLLALNWVYVWFMAGLKAWEQIHCFSYEANYKLLQADAFAGIRNTVTGKFKFNFVELDRSQNDFDKVRKYNRLYQDEGYAGRWWAKLTDRFPTILVTTTSTKRAVHIRQRIENENTAGLEFKLMLLSDIKEGLL</sequence>
<dbReference type="RefSeq" id="WP_015759117.1">
    <property type="nucleotide sequence ID" value="NC_013216.1"/>
</dbReference>
<name>C8VWR9_DESAS</name>
<dbReference type="OrthoDB" id="1801236at2"/>
<evidence type="ECO:0000313" key="1">
    <source>
        <dbReference type="EMBL" id="ACV64433.1"/>
    </source>
</evidence>
<evidence type="ECO:0000313" key="2">
    <source>
        <dbReference type="Proteomes" id="UP000002217"/>
    </source>
</evidence>
<dbReference type="AlphaFoldDB" id="C8VWR9"/>
<dbReference type="HOGENOM" id="CLU_113647_0_0_9"/>
<organism evidence="1 2">
    <name type="scientific">Desulfofarcimen acetoxidans (strain ATCC 49208 / DSM 771 / KCTC 5769 / VKM B-1644 / 5575)</name>
    <name type="common">Desulfotomaculum acetoxidans</name>
    <dbReference type="NCBI Taxonomy" id="485916"/>
    <lineage>
        <taxon>Bacteria</taxon>
        <taxon>Bacillati</taxon>
        <taxon>Bacillota</taxon>
        <taxon>Clostridia</taxon>
        <taxon>Eubacteriales</taxon>
        <taxon>Peptococcaceae</taxon>
        <taxon>Desulfofarcimen</taxon>
    </lineage>
</organism>
<protein>
    <recommendedName>
        <fullName evidence="3">Replication-relaxation</fullName>
    </recommendedName>
</protein>
<dbReference type="KEGG" id="dae:Dtox_3725"/>
<accession>C8VWR9</accession>
<dbReference type="eggNOG" id="ENOG50330Q5">
    <property type="taxonomic scope" value="Bacteria"/>
</dbReference>